<keyword evidence="1" id="KW-0732">Signal</keyword>
<feature type="chain" id="PRO_5027937002" evidence="1">
    <location>
        <begin position="25"/>
        <end position="214"/>
    </location>
</feature>
<dbReference type="PANTHER" id="PTHR21163">
    <property type="entry name" value="PROTEIN G12"/>
    <property type="match status" value="1"/>
</dbReference>
<dbReference type="AlphaFoldDB" id="A0A6P4EJA5"/>
<sequence>MAFSASVSLFLVISAITCLVSVSGDLRADLKDFAALVPRRRIGFIAARYYIFDPKFRQAVEFIRSDEFLTTWQQVRAAPDFVNIINYLTENGSGYDITTLVDSLLNRLRAYQLSRTVPVELMLRRDLTTFLWDVVQSLPRTRIYSLISQKKRQSSEFAKLYNALRDKEFKELVQTVRRSGQLQAPIKKLKQKSINVDELLQILFEVISWGPQIS</sequence>
<dbReference type="PANTHER" id="PTHR21163:SF0">
    <property type="entry name" value="GH08205P-RELATED"/>
    <property type="match status" value="1"/>
</dbReference>
<proteinExistence type="predicted"/>
<dbReference type="InterPro" id="IPR010629">
    <property type="entry name" value="Ins_allergen"/>
</dbReference>
<reference evidence="2" key="1">
    <citation type="submission" date="2025-08" db="UniProtKB">
        <authorList>
            <consortium name="RefSeq"/>
        </authorList>
    </citation>
    <scope>IDENTIFICATION</scope>
</reference>
<dbReference type="RefSeq" id="XP_016978290.1">
    <property type="nucleotide sequence ID" value="XM_017122801.1"/>
</dbReference>
<dbReference type="OrthoDB" id="7882129at2759"/>
<evidence type="ECO:0000313" key="2">
    <source>
        <dbReference type="RefSeq" id="XP_016978290.1"/>
    </source>
</evidence>
<evidence type="ECO:0000256" key="1">
    <source>
        <dbReference type="SAM" id="SignalP"/>
    </source>
</evidence>
<feature type="signal peptide" evidence="1">
    <location>
        <begin position="1"/>
        <end position="24"/>
    </location>
</feature>
<dbReference type="Pfam" id="PF06757">
    <property type="entry name" value="Ins_allergen_rp"/>
    <property type="match status" value="1"/>
</dbReference>
<organism evidence="2">
    <name type="scientific">Drosophila rhopaloa</name>
    <name type="common">Fruit fly</name>
    <dbReference type="NCBI Taxonomy" id="1041015"/>
    <lineage>
        <taxon>Eukaryota</taxon>
        <taxon>Metazoa</taxon>
        <taxon>Ecdysozoa</taxon>
        <taxon>Arthropoda</taxon>
        <taxon>Hexapoda</taxon>
        <taxon>Insecta</taxon>
        <taxon>Pterygota</taxon>
        <taxon>Neoptera</taxon>
        <taxon>Endopterygota</taxon>
        <taxon>Diptera</taxon>
        <taxon>Brachycera</taxon>
        <taxon>Muscomorpha</taxon>
        <taxon>Ephydroidea</taxon>
        <taxon>Drosophilidae</taxon>
        <taxon>Drosophila</taxon>
        <taxon>Sophophora</taxon>
    </lineage>
</organism>
<protein>
    <submittedName>
        <fullName evidence="2">Uncharacterized protein LOC108043970</fullName>
    </submittedName>
</protein>
<accession>A0A6P4EJA5</accession>
<gene>
    <name evidence="2" type="primary">LOC108043970</name>
</gene>
<name>A0A6P4EJA5_DRORH</name>